<gene>
    <name evidence="1" type="ORF">PVAP13_9NG222373</name>
</gene>
<dbReference type="AlphaFoldDB" id="A0A8T0MJ56"/>
<comment type="caution">
    <text evidence="1">The sequence shown here is derived from an EMBL/GenBank/DDBJ whole genome shotgun (WGS) entry which is preliminary data.</text>
</comment>
<proteinExistence type="predicted"/>
<evidence type="ECO:0000313" key="1">
    <source>
        <dbReference type="EMBL" id="KAG2536808.1"/>
    </source>
</evidence>
<accession>A0A8T0MJ56</accession>
<reference evidence="1 2" key="1">
    <citation type="submission" date="2020-05" db="EMBL/GenBank/DDBJ databases">
        <title>WGS assembly of Panicum virgatum.</title>
        <authorList>
            <person name="Lovell J.T."/>
            <person name="Jenkins J."/>
            <person name="Shu S."/>
            <person name="Juenger T.E."/>
            <person name="Schmutz J."/>
        </authorList>
    </citation>
    <scope>NUCLEOTIDE SEQUENCE [LARGE SCALE GENOMIC DNA]</scope>
    <source>
        <strain evidence="2">cv. AP13</strain>
    </source>
</reference>
<protein>
    <submittedName>
        <fullName evidence="1">Uncharacterized protein</fullName>
    </submittedName>
</protein>
<keyword evidence="2" id="KW-1185">Reference proteome</keyword>
<sequence length="95" mass="10912">MLGSGFERTLGRFLSYSSWINCILAYQTVWSMLPLIYFGDACAYVCLLLGVPRSSVCCLRYSAFLTCRQSRPGITDINRMRCTSVLEPIRLQFYF</sequence>
<evidence type="ECO:0000313" key="2">
    <source>
        <dbReference type="Proteomes" id="UP000823388"/>
    </source>
</evidence>
<organism evidence="1 2">
    <name type="scientific">Panicum virgatum</name>
    <name type="common">Blackwell switchgrass</name>
    <dbReference type="NCBI Taxonomy" id="38727"/>
    <lineage>
        <taxon>Eukaryota</taxon>
        <taxon>Viridiplantae</taxon>
        <taxon>Streptophyta</taxon>
        <taxon>Embryophyta</taxon>
        <taxon>Tracheophyta</taxon>
        <taxon>Spermatophyta</taxon>
        <taxon>Magnoliopsida</taxon>
        <taxon>Liliopsida</taxon>
        <taxon>Poales</taxon>
        <taxon>Poaceae</taxon>
        <taxon>PACMAD clade</taxon>
        <taxon>Panicoideae</taxon>
        <taxon>Panicodae</taxon>
        <taxon>Paniceae</taxon>
        <taxon>Panicinae</taxon>
        <taxon>Panicum</taxon>
        <taxon>Panicum sect. Hiantes</taxon>
    </lineage>
</organism>
<name>A0A8T0MJ56_PANVG</name>
<dbReference type="Proteomes" id="UP000823388">
    <property type="component" value="Chromosome 9N"/>
</dbReference>
<dbReference type="EMBL" id="CM029054">
    <property type="protein sequence ID" value="KAG2536808.1"/>
    <property type="molecule type" value="Genomic_DNA"/>
</dbReference>